<evidence type="ECO:0000313" key="2">
    <source>
        <dbReference type="EMBL" id="RIX51799.1"/>
    </source>
</evidence>
<feature type="region of interest" description="Disordered" evidence="1">
    <location>
        <begin position="1"/>
        <end position="109"/>
    </location>
</feature>
<comment type="caution">
    <text evidence="2">The sequence shown here is derived from an EMBL/GenBank/DDBJ whole genome shotgun (WGS) entry which is preliminary data.</text>
</comment>
<sequence length="109" mass="12295">MTLKPLDLQISVPRTQEFGGMHQQAVQRPAAEQTLLANQSSKQTEEMRHQNAALEQSSRLGVRANQDQRGGQPYKGKDRKRHPDSTELADTGPEQPAHPYKGHHFDMKL</sequence>
<keyword evidence="3" id="KW-1185">Reference proteome</keyword>
<dbReference type="AlphaFoldDB" id="A0A3A1UTD7"/>
<reference evidence="2 3" key="1">
    <citation type="submission" date="2018-09" db="EMBL/GenBank/DDBJ databases">
        <title>Paenibacillus aracenensis nov. sp. isolated from a cave in southern Spain.</title>
        <authorList>
            <person name="Jurado V."/>
            <person name="Gutierrez-Patricio S."/>
            <person name="Gonzalez-Pimentel J.L."/>
            <person name="Miller A.Z."/>
            <person name="Laiz L."/>
            <person name="Saiz-Jimenez C."/>
        </authorList>
    </citation>
    <scope>NUCLEOTIDE SEQUENCE [LARGE SCALE GENOMIC DNA]</scope>
    <source>
        <strain evidence="2 3">DSM 22867</strain>
    </source>
</reference>
<dbReference type="OrthoDB" id="2476294at2"/>
<gene>
    <name evidence="2" type="ORF">D3P08_15400</name>
</gene>
<protein>
    <recommendedName>
        <fullName evidence="4">RNA polymerase subunit sigma</fullName>
    </recommendedName>
</protein>
<dbReference type="RefSeq" id="WP_119600581.1">
    <property type="nucleotide sequence ID" value="NZ_QXQA01000009.1"/>
</dbReference>
<name>A0A3A1UTD7_9BACL</name>
<organism evidence="2 3">
    <name type="scientific">Paenibacillus nanensis</name>
    <dbReference type="NCBI Taxonomy" id="393251"/>
    <lineage>
        <taxon>Bacteria</taxon>
        <taxon>Bacillati</taxon>
        <taxon>Bacillota</taxon>
        <taxon>Bacilli</taxon>
        <taxon>Bacillales</taxon>
        <taxon>Paenibacillaceae</taxon>
        <taxon>Paenibacillus</taxon>
    </lineage>
</organism>
<evidence type="ECO:0000313" key="3">
    <source>
        <dbReference type="Proteomes" id="UP000266482"/>
    </source>
</evidence>
<dbReference type="Proteomes" id="UP000266482">
    <property type="component" value="Unassembled WGS sequence"/>
</dbReference>
<evidence type="ECO:0000256" key="1">
    <source>
        <dbReference type="SAM" id="MobiDB-lite"/>
    </source>
</evidence>
<proteinExistence type="predicted"/>
<evidence type="ECO:0008006" key="4">
    <source>
        <dbReference type="Google" id="ProtNLM"/>
    </source>
</evidence>
<accession>A0A3A1UTD7</accession>
<feature type="compositionally biased region" description="Polar residues" evidence="1">
    <location>
        <begin position="53"/>
        <end position="69"/>
    </location>
</feature>
<dbReference type="EMBL" id="QXQA01000009">
    <property type="protein sequence ID" value="RIX51799.1"/>
    <property type="molecule type" value="Genomic_DNA"/>
</dbReference>